<dbReference type="Gene3D" id="3.40.50.620">
    <property type="entry name" value="HUPs"/>
    <property type="match status" value="1"/>
</dbReference>
<dbReference type="PANTHER" id="PTHR46509">
    <property type="entry name" value="PHOSPHOADENOSINE PHOSPHOSULFATE REDUCTASE"/>
    <property type="match status" value="1"/>
</dbReference>
<dbReference type="NCBIfam" id="NF002537">
    <property type="entry name" value="PRK02090.1"/>
    <property type="match status" value="1"/>
</dbReference>
<dbReference type="Pfam" id="PF01507">
    <property type="entry name" value="PAPS_reduct"/>
    <property type="match status" value="1"/>
</dbReference>
<evidence type="ECO:0000256" key="1">
    <source>
        <dbReference type="ARBA" id="ARBA00009732"/>
    </source>
</evidence>
<name>A0ABX6C4Q9_9CHLR</name>
<keyword evidence="4" id="KW-0411">Iron-sulfur</keyword>
<evidence type="ECO:0000313" key="6">
    <source>
        <dbReference type="EMBL" id="QFG04242.1"/>
    </source>
</evidence>
<keyword evidence="2 4" id="KW-0560">Oxidoreductase</keyword>
<dbReference type="RefSeq" id="WP_158068177.1">
    <property type="nucleotide sequence ID" value="NZ_CP042829.1"/>
</dbReference>
<evidence type="ECO:0000256" key="3">
    <source>
        <dbReference type="ARBA" id="ARBA00024327"/>
    </source>
</evidence>
<evidence type="ECO:0000313" key="7">
    <source>
        <dbReference type="Proteomes" id="UP000326331"/>
    </source>
</evidence>
<comment type="pathway">
    <text evidence="3 4">Sulfur metabolism; hydrogen sulfide biosynthesis; sulfite from sulfate.</text>
</comment>
<dbReference type="HAMAP" id="MF_00063">
    <property type="entry name" value="CysH"/>
    <property type="match status" value="1"/>
</dbReference>
<proteinExistence type="inferred from homology"/>
<comment type="subcellular location">
    <subcellularLocation>
        <location evidence="4">Cytoplasm</location>
    </subcellularLocation>
</comment>
<evidence type="ECO:0000256" key="4">
    <source>
        <dbReference type="HAMAP-Rule" id="MF_00063"/>
    </source>
</evidence>
<keyword evidence="4" id="KW-0963">Cytoplasm</keyword>
<reference evidence="6 7" key="2">
    <citation type="submission" date="2019-10" db="EMBL/GenBank/DDBJ databases">
        <title>Thermopilla bonchosmolovskayae gen. nov., sp. nov., a moderately thermophilic Chloroflexi bacterium from a Chukotka hot spring (Arctic, Russia), representing a novel classis Thermopillaia, which include previously uncultivated lineage OLB14.</title>
        <authorList>
            <person name="Kochetkova T.V."/>
            <person name="Zayulina K.S."/>
            <person name="Zhigarkov V.S."/>
            <person name="Minaev N.V."/>
            <person name="Novikov A."/>
            <person name="Toshchakov S.V."/>
            <person name="Elcheninov A.G."/>
            <person name="Kublanov I.V."/>
        </authorList>
    </citation>
    <scope>NUCLEOTIDE SEQUENCE [LARGE SCALE GENOMIC DNA]</scope>
    <source>
        <strain evidence="6 7">3753O</strain>
    </source>
</reference>
<comment type="similarity">
    <text evidence="1 4">Belongs to the PAPS reductase family. CysH subfamily.</text>
</comment>
<accession>A0ABX6C4Q9</accession>
<organism evidence="6 7">
    <name type="scientific">Tepidiforma bonchosmolovskayae</name>
    <dbReference type="NCBI Taxonomy" id="2601677"/>
    <lineage>
        <taxon>Bacteria</taxon>
        <taxon>Bacillati</taxon>
        <taxon>Chloroflexota</taxon>
        <taxon>Tepidiformia</taxon>
        <taxon>Tepidiformales</taxon>
        <taxon>Tepidiformaceae</taxon>
        <taxon>Tepidiforma</taxon>
    </lineage>
</organism>
<comment type="cofactor">
    <cofactor evidence="4">
        <name>[4Fe-4S] cluster</name>
        <dbReference type="ChEBI" id="CHEBI:49883"/>
    </cofactor>
    <text evidence="4">Binds 1 [4Fe-4S] cluster per subunit.</text>
</comment>
<feature type="active site" description="Nucleophile; cysteine thiosulfonate intermediate" evidence="4">
    <location>
        <position position="227"/>
    </location>
</feature>
<dbReference type="GO" id="GO:0004604">
    <property type="term" value="F:phosphoadenylyl-sulfate reductase (thioredoxin) activity"/>
    <property type="evidence" value="ECO:0007669"/>
    <property type="project" value="UniProtKB-EC"/>
</dbReference>
<dbReference type="InterPro" id="IPR014729">
    <property type="entry name" value="Rossmann-like_a/b/a_fold"/>
</dbReference>
<feature type="binding site" evidence="4">
    <location>
        <position position="207"/>
    </location>
    <ligand>
        <name>[4Fe-4S] cluster</name>
        <dbReference type="ChEBI" id="CHEBI:49883"/>
    </ligand>
</feature>
<reference evidence="6 7" key="1">
    <citation type="submission" date="2019-08" db="EMBL/GenBank/DDBJ databases">
        <authorList>
            <person name="Toschakov S.V."/>
        </authorList>
    </citation>
    <scope>NUCLEOTIDE SEQUENCE [LARGE SCALE GENOMIC DNA]</scope>
    <source>
        <strain evidence="6 7">3753O</strain>
    </source>
</reference>
<feature type="binding site" evidence="4">
    <location>
        <position position="121"/>
    </location>
    <ligand>
        <name>[4Fe-4S] cluster</name>
        <dbReference type="ChEBI" id="CHEBI:49883"/>
    </ligand>
</feature>
<dbReference type="EC" id="1.8.4.10" evidence="4"/>
<dbReference type="NCBIfam" id="TIGR00434">
    <property type="entry name" value="cysH"/>
    <property type="match status" value="1"/>
</dbReference>
<dbReference type="PANTHER" id="PTHR46509:SF1">
    <property type="entry name" value="PHOSPHOADENOSINE PHOSPHOSULFATE REDUCTASE"/>
    <property type="match status" value="1"/>
</dbReference>
<evidence type="ECO:0000259" key="5">
    <source>
        <dbReference type="Pfam" id="PF01507"/>
    </source>
</evidence>
<keyword evidence="4" id="KW-0408">Iron</keyword>
<comment type="function">
    <text evidence="4">Catalyzes the formation of sulfite from adenosine 5'-phosphosulfate (APS) using thioredoxin as an electron donor.</text>
</comment>
<feature type="binding site" evidence="4">
    <location>
        <position position="204"/>
    </location>
    <ligand>
        <name>[4Fe-4S] cluster</name>
        <dbReference type="ChEBI" id="CHEBI:49883"/>
    </ligand>
</feature>
<dbReference type="InterPro" id="IPR002500">
    <property type="entry name" value="PAPS_reduct_dom"/>
</dbReference>
<sequence>MPSRVLSDAEIAALNERFESAQPQAIVEWAVDTFGDGLSVGASFGGASGMAILHMVSRLKPDVHVFVLDTDYLFEETYETMRRAVPALGLTNVQVYKSKLTHEEQARQYGAALWMRDPDLCCELRKVEPNRRALEGRTAWVSGLRRDQSEGRAAIPIISWAEKFGVVKINPLANWSEKQTWAYILEHKVPYNPLLDRGYASIGCYNCTVPGVQGRAGRWQGFEKDECGLHT</sequence>
<dbReference type="Proteomes" id="UP000326331">
    <property type="component" value="Chromosome"/>
</dbReference>
<dbReference type="SUPFAM" id="SSF52402">
    <property type="entry name" value="Adenine nucleotide alpha hydrolases-like"/>
    <property type="match status" value="1"/>
</dbReference>
<feature type="binding site" evidence="4">
    <location>
        <position position="122"/>
    </location>
    <ligand>
        <name>[4Fe-4S] cluster</name>
        <dbReference type="ChEBI" id="CHEBI:49883"/>
    </ligand>
</feature>
<feature type="domain" description="Phosphoadenosine phosphosulphate reductase" evidence="5">
    <location>
        <begin position="45"/>
        <end position="210"/>
    </location>
</feature>
<dbReference type="EMBL" id="CP042829">
    <property type="protein sequence ID" value="QFG04242.1"/>
    <property type="molecule type" value="Genomic_DNA"/>
</dbReference>
<dbReference type="CDD" id="cd23945">
    <property type="entry name" value="PAPS_reductase"/>
    <property type="match status" value="1"/>
</dbReference>
<dbReference type="PIRSF" id="PIRSF000857">
    <property type="entry name" value="PAPS_reductase"/>
    <property type="match status" value="1"/>
</dbReference>
<dbReference type="InterPro" id="IPR004511">
    <property type="entry name" value="PAPS/APS_Rdtase"/>
</dbReference>
<comment type="catalytic activity">
    <reaction evidence="4">
        <text>[thioredoxin]-disulfide + sulfite + AMP + 2 H(+) = adenosine 5'-phosphosulfate + [thioredoxin]-dithiol</text>
        <dbReference type="Rhea" id="RHEA:21976"/>
        <dbReference type="Rhea" id="RHEA-COMP:10698"/>
        <dbReference type="Rhea" id="RHEA-COMP:10700"/>
        <dbReference type="ChEBI" id="CHEBI:15378"/>
        <dbReference type="ChEBI" id="CHEBI:17359"/>
        <dbReference type="ChEBI" id="CHEBI:29950"/>
        <dbReference type="ChEBI" id="CHEBI:50058"/>
        <dbReference type="ChEBI" id="CHEBI:58243"/>
        <dbReference type="ChEBI" id="CHEBI:456215"/>
        <dbReference type="EC" id="1.8.4.10"/>
    </reaction>
</comment>
<keyword evidence="7" id="KW-1185">Reference proteome</keyword>
<protein>
    <recommendedName>
        <fullName evidence="4">Adenosine 5'-phosphosulfate reductase</fullName>
        <shortName evidence="4">APS reductase</shortName>
        <ecNumber evidence="4">1.8.4.10</ecNumber>
    </recommendedName>
    <alternativeName>
        <fullName evidence="4">5'-adenylylsulfate reductase</fullName>
    </alternativeName>
    <alternativeName>
        <fullName evidence="4">Thioredoxin-dependent 5'-adenylylsulfate reductase</fullName>
    </alternativeName>
</protein>
<keyword evidence="4" id="KW-0479">Metal-binding</keyword>
<evidence type="ECO:0000256" key="2">
    <source>
        <dbReference type="ARBA" id="ARBA00023002"/>
    </source>
</evidence>
<gene>
    <name evidence="4" type="primary">cysH</name>
    <name evidence="6" type="ORF">Tbon_13480</name>
</gene>